<dbReference type="Gene3D" id="1.10.340.70">
    <property type="match status" value="1"/>
</dbReference>
<proteinExistence type="predicted"/>
<accession>A0A061ET69</accession>
<dbReference type="Proteomes" id="UP000026915">
    <property type="component" value="Chromosome 5"/>
</dbReference>
<dbReference type="InterPro" id="IPR012337">
    <property type="entry name" value="RNaseH-like_sf"/>
</dbReference>
<feature type="domain" description="Integrase zinc-binding" evidence="2">
    <location>
        <begin position="158"/>
        <end position="211"/>
    </location>
</feature>
<dbReference type="eggNOG" id="KOG0017">
    <property type="taxonomic scope" value="Eukaryota"/>
</dbReference>
<organism evidence="3 4">
    <name type="scientific">Theobroma cacao</name>
    <name type="common">Cacao</name>
    <name type="synonym">Cocoa</name>
    <dbReference type="NCBI Taxonomy" id="3641"/>
    <lineage>
        <taxon>Eukaryota</taxon>
        <taxon>Viridiplantae</taxon>
        <taxon>Streptophyta</taxon>
        <taxon>Embryophyta</taxon>
        <taxon>Tracheophyta</taxon>
        <taxon>Spermatophyta</taxon>
        <taxon>Magnoliopsida</taxon>
        <taxon>eudicotyledons</taxon>
        <taxon>Gunneridae</taxon>
        <taxon>Pentapetalae</taxon>
        <taxon>rosids</taxon>
        <taxon>malvids</taxon>
        <taxon>Malvales</taxon>
        <taxon>Malvaceae</taxon>
        <taxon>Byttnerioideae</taxon>
        <taxon>Theobroma</taxon>
    </lineage>
</organism>
<keyword evidence="4" id="KW-1185">Reference proteome</keyword>
<dbReference type="GO" id="GO:0003676">
    <property type="term" value="F:nucleic acid binding"/>
    <property type="evidence" value="ECO:0007669"/>
    <property type="project" value="InterPro"/>
</dbReference>
<gene>
    <name evidence="3" type="ORF">TCM_022557</name>
</gene>
<dbReference type="Gene3D" id="3.30.420.10">
    <property type="entry name" value="Ribonuclease H-like superfamily/Ribonuclease H"/>
    <property type="match status" value="1"/>
</dbReference>
<dbReference type="SUPFAM" id="SSF56672">
    <property type="entry name" value="DNA/RNA polymerases"/>
    <property type="match status" value="1"/>
</dbReference>
<evidence type="ECO:0000259" key="1">
    <source>
        <dbReference type="Pfam" id="PF00078"/>
    </source>
</evidence>
<evidence type="ECO:0000313" key="4">
    <source>
        <dbReference type="Proteomes" id="UP000026915"/>
    </source>
</evidence>
<evidence type="ECO:0000313" key="3">
    <source>
        <dbReference type="EMBL" id="EOY08215.1"/>
    </source>
</evidence>
<dbReference type="Gene3D" id="3.30.70.270">
    <property type="match status" value="1"/>
</dbReference>
<name>A0A061ET69_THECC</name>
<dbReference type="OMA" id="KINFRTH"/>
<dbReference type="InterPro" id="IPR043502">
    <property type="entry name" value="DNA/RNA_pol_sf"/>
</dbReference>
<dbReference type="InterPro" id="IPR000477">
    <property type="entry name" value="RT_dom"/>
</dbReference>
<dbReference type="HOGENOM" id="CLU_1009771_0_0_1"/>
<evidence type="ECO:0000259" key="2">
    <source>
        <dbReference type="Pfam" id="PF17921"/>
    </source>
</evidence>
<dbReference type="Gramene" id="EOY08215">
    <property type="protein sequence ID" value="EOY08215"/>
    <property type="gene ID" value="TCM_022557"/>
</dbReference>
<dbReference type="InterPro" id="IPR050951">
    <property type="entry name" value="Retrovirus_Pol_polyprotein"/>
</dbReference>
<dbReference type="PANTHER" id="PTHR37984:SF5">
    <property type="entry name" value="PROTEIN NYNRIN-LIKE"/>
    <property type="match status" value="1"/>
</dbReference>
<dbReference type="STRING" id="3641.A0A061ET69"/>
<dbReference type="InParanoid" id="A0A061ET69"/>
<dbReference type="InterPro" id="IPR036397">
    <property type="entry name" value="RNaseH_sf"/>
</dbReference>
<dbReference type="InterPro" id="IPR041588">
    <property type="entry name" value="Integrase_H2C2"/>
</dbReference>
<reference evidence="3 4" key="1">
    <citation type="journal article" date="2013" name="Genome Biol.">
        <title>The genome sequence of the most widely cultivated cacao type and its use to identify candidate genes regulating pod color.</title>
        <authorList>
            <person name="Motamayor J.C."/>
            <person name="Mockaitis K."/>
            <person name="Schmutz J."/>
            <person name="Haiminen N."/>
            <person name="Iii D.L."/>
            <person name="Cornejo O."/>
            <person name="Findley S.D."/>
            <person name="Zheng P."/>
            <person name="Utro F."/>
            <person name="Royaert S."/>
            <person name="Saski C."/>
            <person name="Jenkins J."/>
            <person name="Podicheti R."/>
            <person name="Zhao M."/>
            <person name="Scheffler B.E."/>
            <person name="Stack J.C."/>
            <person name="Feltus F.A."/>
            <person name="Mustiga G.M."/>
            <person name="Amores F."/>
            <person name="Phillips W."/>
            <person name="Marelli J.P."/>
            <person name="May G.D."/>
            <person name="Shapiro H."/>
            <person name="Ma J."/>
            <person name="Bustamante C.D."/>
            <person name="Schnell R.J."/>
            <person name="Main D."/>
            <person name="Gilbert D."/>
            <person name="Parida L."/>
            <person name="Kuhn D.N."/>
        </authorList>
    </citation>
    <scope>NUCLEOTIDE SEQUENCE [LARGE SCALE GENOMIC DNA]</scope>
    <source>
        <strain evidence="4">cv. Matina 1-6</strain>
    </source>
</reference>
<dbReference type="SUPFAM" id="SSF53098">
    <property type="entry name" value="Ribonuclease H-like"/>
    <property type="match status" value="1"/>
</dbReference>
<dbReference type="Pfam" id="PF17921">
    <property type="entry name" value="Integrase_H2C2"/>
    <property type="match status" value="1"/>
</dbReference>
<dbReference type="AlphaFoldDB" id="A0A061ET69"/>
<dbReference type="Pfam" id="PF00078">
    <property type="entry name" value="RVT_1"/>
    <property type="match status" value="1"/>
</dbReference>
<dbReference type="InterPro" id="IPR043128">
    <property type="entry name" value="Rev_trsase/Diguanyl_cyclase"/>
</dbReference>
<sequence length="276" mass="32314">MRETDVKKINFRTHHGHFKFLTDALSTFQTFMNDVFKQFLHKFALIFFNDLLIYNRTWAKHILHLQIVFTLLRQHCLFLKHSKYLFAQTPISYLRHVISSRGVETNLKRWQQCFNGHNQIPFDHYEASLVSQGKEGNHWTYHDKQIFFKNKVYLPTSSSLLQAIISIIHAQCHEWCQKTLQRVSTDFYWTGMKRQVEDMVKTCEICQRNKSDHLQPTGILQPLPIPTQVWSDISMDFINGLPPSNGKTVLLVVVDHSSKNSHFLPLAHPHSTVTVA</sequence>
<feature type="domain" description="Reverse transcriptase" evidence="1">
    <location>
        <begin position="26"/>
        <end position="94"/>
    </location>
</feature>
<dbReference type="PANTHER" id="PTHR37984">
    <property type="entry name" value="PROTEIN CBG26694"/>
    <property type="match status" value="1"/>
</dbReference>
<protein>
    <submittedName>
        <fullName evidence="3">Uncharacterized protein</fullName>
    </submittedName>
</protein>
<dbReference type="EMBL" id="CM001883">
    <property type="protein sequence ID" value="EOY08215.1"/>
    <property type="molecule type" value="Genomic_DNA"/>
</dbReference>